<dbReference type="OrthoDB" id="5946976at2759"/>
<dbReference type="AlphaFoldDB" id="A0A8S1FCI1"/>
<dbReference type="Pfam" id="PF00144">
    <property type="entry name" value="Beta-lactamase"/>
    <property type="match status" value="1"/>
</dbReference>
<dbReference type="SUPFAM" id="SSF56601">
    <property type="entry name" value="beta-lactamase/transpeptidase-like"/>
    <property type="match status" value="1"/>
</dbReference>
<dbReference type="InterPro" id="IPR001466">
    <property type="entry name" value="Beta-lactam-related"/>
</dbReference>
<feature type="chain" id="PRO_5035756889" description="Beta-lactamase-related domain-containing protein" evidence="1">
    <location>
        <begin position="26"/>
        <end position="205"/>
    </location>
</feature>
<dbReference type="InterPro" id="IPR052907">
    <property type="entry name" value="Beta-lactamase/esterase"/>
</dbReference>
<keyword evidence="4" id="KW-1185">Reference proteome</keyword>
<keyword evidence="1" id="KW-0732">Signal</keyword>
<organism evidence="3 4">
    <name type="scientific">Caenorhabditis bovis</name>
    <dbReference type="NCBI Taxonomy" id="2654633"/>
    <lineage>
        <taxon>Eukaryota</taxon>
        <taxon>Metazoa</taxon>
        <taxon>Ecdysozoa</taxon>
        <taxon>Nematoda</taxon>
        <taxon>Chromadorea</taxon>
        <taxon>Rhabditida</taxon>
        <taxon>Rhabditina</taxon>
        <taxon>Rhabditomorpha</taxon>
        <taxon>Rhabditoidea</taxon>
        <taxon>Rhabditidae</taxon>
        <taxon>Peloderinae</taxon>
        <taxon>Caenorhabditis</taxon>
    </lineage>
</organism>
<evidence type="ECO:0000313" key="3">
    <source>
        <dbReference type="EMBL" id="CAB3411511.1"/>
    </source>
</evidence>
<protein>
    <recommendedName>
        <fullName evidence="2">Beta-lactamase-related domain-containing protein</fullName>
    </recommendedName>
</protein>
<sequence>MMSRAIFALILASVALFLAWRESNTEVHVDGEYDEEWKPVFDSFRRNLEENWERGGAAFVVYRDGRKVVDIWGGYADRESERLWKNDTLSVAFSCSKAVGSIVIADLIDKGRASYDDLVTKYWPEFGKHGKENVTIRWLIGHKAGLAYTDHPITFEMTRDVKRVEKVFEDQIPNWPPGTALGYHAVTHGWLVDALVRRLDDRHRT</sequence>
<dbReference type="Gene3D" id="3.40.710.10">
    <property type="entry name" value="DD-peptidase/beta-lactamase superfamily"/>
    <property type="match status" value="1"/>
</dbReference>
<proteinExistence type="predicted"/>
<name>A0A8S1FCI1_9PELO</name>
<evidence type="ECO:0000313" key="4">
    <source>
        <dbReference type="Proteomes" id="UP000494206"/>
    </source>
</evidence>
<feature type="signal peptide" evidence="1">
    <location>
        <begin position="1"/>
        <end position="25"/>
    </location>
</feature>
<feature type="domain" description="Beta-lactamase-related" evidence="2">
    <location>
        <begin position="44"/>
        <end position="201"/>
    </location>
</feature>
<dbReference type="InterPro" id="IPR012338">
    <property type="entry name" value="Beta-lactam/transpept-like"/>
</dbReference>
<evidence type="ECO:0000256" key="1">
    <source>
        <dbReference type="SAM" id="SignalP"/>
    </source>
</evidence>
<dbReference type="EMBL" id="CADEPM010000013">
    <property type="protein sequence ID" value="CAB3411511.1"/>
    <property type="molecule type" value="Genomic_DNA"/>
</dbReference>
<comment type="caution">
    <text evidence="3">The sequence shown here is derived from an EMBL/GenBank/DDBJ whole genome shotgun (WGS) entry which is preliminary data.</text>
</comment>
<feature type="non-terminal residue" evidence="3">
    <location>
        <position position="205"/>
    </location>
</feature>
<reference evidence="3 4" key="1">
    <citation type="submission" date="2020-04" db="EMBL/GenBank/DDBJ databases">
        <authorList>
            <person name="Laetsch R D."/>
            <person name="Stevens L."/>
            <person name="Kumar S."/>
            <person name="Blaxter L. M."/>
        </authorList>
    </citation>
    <scope>NUCLEOTIDE SEQUENCE [LARGE SCALE GENOMIC DNA]</scope>
</reference>
<dbReference type="PANTHER" id="PTHR43319">
    <property type="entry name" value="BETA-LACTAMASE-RELATED"/>
    <property type="match status" value="1"/>
</dbReference>
<accession>A0A8S1FCI1</accession>
<gene>
    <name evidence="3" type="ORF">CBOVIS_LOCUS12894</name>
</gene>
<dbReference type="Proteomes" id="UP000494206">
    <property type="component" value="Unassembled WGS sequence"/>
</dbReference>
<dbReference type="PANTHER" id="PTHR43319:SF5">
    <property type="entry name" value="BETA-LACTAMASE-RELATED DOMAIN-CONTAINING PROTEIN"/>
    <property type="match status" value="1"/>
</dbReference>
<evidence type="ECO:0000259" key="2">
    <source>
        <dbReference type="Pfam" id="PF00144"/>
    </source>
</evidence>